<evidence type="ECO:0000313" key="1">
    <source>
        <dbReference type="EMBL" id="KAF0725688.1"/>
    </source>
</evidence>
<dbReference type="OrthoDB" id="6629458at2759"/>
<dbReference type="PANTHER" id="PTHR12521">
    <property type="entry name" value="PROTEIN C6ORF130"/>
    <property type="match status" value="1"/>
</dbReference>
<sequence length="175" mass="20550">MNRGIALQFRNKFNNNDNLILQNKRVTEIAVIKTEKQWLLNLITKNYYYEKSTYVNIFATLQNLRTFCLEQQIKKLALPKICAGTDGNDWPIISNMLRFIFRNTCIQISIYDINKPILNNNDFTNNMKNNENEFFFADNINHALRENILLNALYIKKIEEVPDDSNCGAHALRVR</sequence>
<keyword evidence="2" id="KW-1185">Reference proteome</keyword>
<dbReference type="GO" id="GO:0140291">
    <property type="term" value="P:peptidyl-glutamate ADP-deribosylation"/>
    <property type="evidence" value="ECO:0007669"/>
    <property type="project" value="TreeGrafter"/>
</dbReference>
<dbReference type="InterPro" id="IPR050892">
    <property type="entry name" value="ADP-ribose_metab_enzymes"/>
</dbReference>
<dbReference type="Gene3D" id="3.40.220.10">
    <property type="entry name" value="Leucine Aminopeptidase, subunit E, domain 1"/>
    <property type="match status" value="1"/>
</dbReference>
<reference evidence="1 2" key="1">
    <citation type="submission" date="2019-08" db="EMBL/GenBank/DDBJ databases">
        <title>Whole genome of Aphis craccivora.</title>
        <authorList>
            <person name="Voronova N.V."/>
            <person name="Shulinski R.S."/>
            <person name="Bandarenka Y.V."/>
            <person name="Zhorov D.G."/>
            <person name="Warner D."/>
        </authorList>
    </citation>
    <scope>NUCLEOTIDE SEQUENCE [LARGE SCALE GENOMIC DNA]</scope>
    <source>
        <strain evidence="1">180601</strain>
        <tissue evidence="1">Whole Body</tissue>
    </source>
</reference>
<name>A0A6G0WG62_APHCR</name>
<dbReference type="EMBL" id="VUJU01008807">
    <property type="protein sequence ID" value="KAF0725688.1"/>
    <property type="molecule type" value="Genomic_DNA"/>
</dbReference>
<dbReference type="AlphaFoldDB" id="A0A6G0WG62"/>
<dbReference type="InterPro" id="IPR043472">
    <property type="entry name" value="Macro_dom-like"/>
</dbReference>
<proteinExistence type="predicted"/>
<organism evidence="1 2">
    <name type="scientific">Aphis craccivora</name>
    <name type="common">Cowpea aphid</name>
    <dbReference type="NCBI Taxonomy" id="307492"/>
    <lineage>
        <taxon>Eukaryota</taxon>
        <taxon>Metazoa</taxon>
        <taxon>Ecdysozoa</taxon>
        <taxon>Arthropoda</taxon>
        <taxon>Hexapoda</taxon>
        <taxon>Insecta</taxon>
        <taxon>Pterygota</taxon>
        <taxon>Neoptera</taxon>
        <taxon>Paraneoptera</taxon>
        <taxon>Hemiptera</taxon>
        <taxon>Sternorrhyncha</taxon>
        <taxon>Aphidomorpha</taxon>
        <taxon>Aphidoidea</taxon>
        <taxon>Aphididae</taxon>
        <taxon>Aphidini</taxon>
        <taxon>Aphis</taxon>
        <taxon>Aphis</taxon>
    </lineage>
</organism>
<dbReference type="Proteomes" id="UP000478052">
    <property type="component" value="Unassembled WGS sequence"/>
</dbReference>
<gene>
    <name evidence="1" type="ORF">FWK35_00025888</name>
</gene>
<dbReference type="SUPFAM" id="SSF52949">
    <property type="entry name" value="Macro domain-like"/>
    <property type="match status" value="1"/>
</dbReference>
<comment type="caution">
    <text evidence="1">The sequence shown here is derived from an EMBL/GenBank/DDBJ whole genome shotgun (WGS) entry which is preliminary data.</text>
</comment>
<protein>
    <submittedName>
        <fullName evidence="1">O-acetyl-ADP-ribose deacetylase 1-like</fullName>
    </submittedName>
</protein>
<dbReference type="PANTHER" id="PTHR12521:SF0">
    <property type="entry name" value="ADP-RIBOSE GLYCOHYDROLASE OARD1"/>
    <property type="match status" value="1"/>
</dbReference>
<accession>A0A6G0WG62</accession>
<evidence type="ECO:0000313" key="2">
    <source>
        <dbReference type="Proteomes" id="UP000478052"/>
    </source>
</evidence>